<dbReference type="EMBL" id="BKAB01000015">
    <property type="protein sequence ID" value="GEP23632.1"/>
    <property type="molecule type" value="Genomic_DNA"/>
</dbReference>
<feature type="compositionally biased region" description="Basic and acidic residues" evidence="1">
    <location>
        <begin position="188"/>
        <end position="220"/>
    </location>
</feature>
<evidence type="ECO:0000256" key="1">
    <source>
        <dbReference type="SAM" id="MobiDB-lite"/>
    </source>
</evidence>
<organism evidence="2 3">
    <name type="scientific">Lentilactobacillus diolivorans</name>
    <dbReference type="NCBI Taxonomy" id="179838"/>
    <lineage>
        <taxon>Bacteria</taxon>
        <taxon>Bacillati</taxon>
        <taxon>Bacillota</taxon>
        <taxon>Bacilli</taxon>
        <taxon>Lactobacillales</taxon>
        <taxon>Lactobacillaceae</taxon>
        <taxon>Lentilactobacillus</taxon>
    </lineage>
</organism>
<evidence type="ECO:0000313" key="2">
    <source>
        <dbReference type="EMBL" id="GEP23632.1"/>
    </source>
</evidence>
<accession>A0ABQ0XC23</accession>
<feature type="region of interest" description="Disordered" evidence="1">
    <location>
        <begin position="268"/>
        <end position="296"/>
    </location>
</feature>
<reference evidence="2 3" key="1">
    <citation type="submission" date="2019-07" db="EMBL/GenBank/DDBJ databases">
        <title>Whole genome shotgun sequence of Lactobacillus diolivorans NBRC 107869.</title>
        <authorList>
            <person name="Hosoyama A."/>
            <person name="Uohara A."/>
            <person name="Ohji S."/>
            <person name="Ichikawa N."/>
        </authorList>
    </citation>
    <scope>NUCLEOTIDE SEQUENCE [LARGE SCALE GENOMIC DNA]</scope>
    <source>
        <strain evidence="2 3">NBRC 107869</strain>
    </source>
</reference>
<sequence length="396" mass="46660">MYILEEQKLTKWILEHIPTKIFMKIIQLYKKAGPVPHKMNNLTRRVYITRMMNSKNYHQVHRLLVKVFQEDEPTIKDGQQLSDLSNEDIFNQILSDFSQEKVDKATLLIEEFEKRKQVEKNTKSNDRIIKLNKQREDRVSKNKKPVEERENTLIQNEALRKQNAKLSDQVTSLKKQLEVKKKQKKPKKQDQNNENEIAKLKEELTKVRSTNEDKMKKKQEGNDKYYEKLTKRINKLISDNKKFQDKVANLESHNDQLVDEITKLKTSVPLSHPKKKESESEATSTVSSKENVARSRHPFLQIGAPETINTAKFKAQYPQADILIPAIFYKPEMQAKKYNSVNEIPLVTGHEWQFYDYVSLYTEILTAGDRYALKNNPDIESVIEIKNKEDFWRQKI</sequence>
<feature type="compositionally biased region" description="Polar residues" evidence="1">
    <location>
        <begin position="164"/>
        <end position="173"/>
    </location>
</feature>
<gene>
    <name evidence="2" type="ORF">LDI01_12250</name>
</gene>
<protein>
    <submittedName>
        <fullName evidence="2">Uncharacterized protein</fullName>
    </submittedName>
</protein>
<proteinExistence type="predicted"/>
<feature type="compositionally biased region" description="Basic and acidic residues" evidence="1">
    <location>
        <begin position="129"/>
        <end position="151"/>
    </location>
</feature>
<comment type="caution">
    <text evidence="2">The sequence shown here is derived from an EMBL/GenBank/DDBJ whole genome shotgun (WGS) entry which is preliminary data.</text>
</comment>
<feature type="region of interest" description="Disordered" evidence="1">
    <location>
        <begin position="129"/>
        <end position="220"/>
    </location>
</feature>
<feature type="compositionally biased region" description="Low complexity" evidence="1">
    <location>
        <begin position="281"/>
        <end position="290"/>
    </location>
</feature>
<evidence type="ECO:0000313" key="3">
    <source>
        <dbReference type="Proteomes" id="UP000321409"/>
    </source>
</evidence>
<keyword evidence="3" id="KW-1185">Reference proteome</keyword>
<dbReference type="Proteomes" id="UP000321409">
    <property type="component" value="Unassembled WGS sequence"/>
</dbReference>
<name>A0ABQ0XC23_9LACO</name>